<evidence type="ECO:0000259" key="11">
    <source>
        <dbReference type="Pfam" id="PF00593"/>
    </source>
</evidence>
<comment type="subcellular location">
    <subcellularLocation>
        <location evidence="1 8">Cell outer membrane</location>
        <topology evidence="1 8">Multi-pass membrane protein</topology>
    </subcellularLocation>
</comment>
<reference evidence="13 14" key="1">
    <citation type="submission" date="2019-07" db="EMBL/GenBank/DDBJ databases">
        <title>Draft genome for Aliikangiella sp. M105.</title>
        <authorList>
            <person name="Wang G."/>
        </authorList>
    </citation>
    <scope>NUCLEOTIDE SEQUENCE [LARGE SCALE GENOMIC DNA]</scope>
    <source>
        <strain evidence="13 14">M105</strain>
    </source>
</reference>
<evidence type="ECO:0000313" key="13">
    <source>
        <dbReference type="EMBL" id="TQV80283.1"/>
    </source>
</evidence>
<dbReference type="GO" id="GO:0044718">
    <property type="term" value="P:siderophore transmembrane transport"/>
    <property type="evidence" value="ECO:0007669"/>
    <property type="project" value="TreeGrafter"/>
</dbReference>
<keyword evidence="6 8" id="KW-0472">Membrane</keyword>
<evidence type="ECO:0000256" key="7">
    <source>
        <dbReference type="ARBA" id="ARBA00023237"/>
    </source>
</evidence>
<dbReference type="SUPFAM" id="SSF49464">
    <property type="entry name" value="Carboxypeptidase regulatory domain-like"/>
    <property type="match status" value="1"/>
</dbReference>
<dbReference type="AlphaFoldDB" id="A0A545TST1"/>
<keyword evidence="14" id="KW-1185">Reference proteome</keyword>
<proteinExistence type="inferred from homology"/>
<evidence type="ECO:0000256" key="8">
    <source>
        <dbReference type="PROSITE-ProRule" id="PRU01360"/>
    </source>
</evidence>
<feature type="compositionally biased region" description="Acidic residues" evidence="10">
    <location>
        <begin position="358"/>
        <end position="373"/>
    </location>
</feature>
<evidence type="ECO:0000256" key="2">
    <source>
        <dbReference type="ARBA" id="ARBA00022448"/>
    </source>
</evidence>
<dbReference type="InterPro" id="IPR039426">
    <property type="entry name" value="TonB-dep_rcpt-like"/>
</dbReference>
<sequence length="777" mass="85339">MKKSVICAAVCAAIWGSGVSAKVIRGEVSNASGEPLANAVLEVRGSQIKVKTDDNGQFQIDLDVGRYTLDVKAGNQAHFHQEIEVVDGQQAPILISLQSEPEHKIVVRANPLEHTSLDMATPTVILAGEELVMKRAGTLGEILQFEPGLSVSSFGPAVSRPVIRGLAGDRVKVTNNQMIVQDASTTSADHDVGIEPLLADQIEVVKGPATLLYGSGAIGGVVNATDRKINADSLEGVSGGVEMRLGDGATGEESVVFTLDGGSNGWNWHIDGYTNSTDDLEIPGLAESEILHESEEAEGEHEEEHEEEAVGVLENSAVETQGGSIGTTFVRSWGHVGLAVSKIDKEYGVPGHAHHEEEHEEGEEEHEEEEHEEHEEEAVLIDMKQTRYDLQAQFNSPMPNIAQLFVGYAYTDYEHMEIEGDEIGTHFDNEAWELKSYIKHDAWNDWSGVLGIQISERDFAAIGEEAFVPPSVTKSRALFIVEEKNYGDLKWELGARFESQSISVMGANDTDESGVSASVGTVYSLGIHNKIAFNFSRAIRFASVEELYSEGPHIATRSFEIGNANLDKEISNNLDFSYRFETEKVSGELNLYYNQFSDFIYAANVADTDPCVSAEASTEAAEEELQLVCYKQTDADFKGIELQLEIPLGNINEHQFALGFVGDYVEAKLDSGGYIPRIPPVKVGAAFRYDFKALSADLNWLHYQDQKNVSDNELPTEGFDIVDLDIAYRLPFAQDELFLFFKGKNLLDEEARDHASFLKDLAPRVGRNFVIGARYTF</sequence>
<dbReference type="GO" id="GO:0009279">
    <property type="term" value="C:cell outer membrane"/>
    <property type="evidence" value="ECO:0007669"/>
    <property type="project" value="UniProtKB-SubCell"/>
</dbReference>
<dbReference type="EMBL" id="VIKS01000018">
    <property type="protein sequence ID" value="TQV80283.1"/>
    <property type="molecule type" value="Genomic_DNA"/>
</dbReference>
<accession>A0A545TST1</accession>
<dbReference type="InterPro" id="IPR012910">
    <property type="entry name" value="Plug_dom"/>
</dbReference>
<dbReference type="OrthoDB" id="9795928at2"/>
<evidence type="ECO:0000256" key="3">
    <source>
        <dbReference type="ARBA" id="ARBA00022452"/>
    </source>
</evidence>
<feature type="domain" description="TonB-dependent receptor plug" evidence="12">
    <location>
        <begin position="119"/>
        <end position="221"/>
    </location>
</feature>
<dbReference type="RefSeq" id="WP_142935421.1">
    <property type="nucleotide sequence ID" value="NZ_ML660174.1"/>
</dbReference>
<evidence type="ECO:0000259" key="12">
    <source>
        <dbReference type="Pfam" id="PF07715"/>
    </source>
</evidence>
<feature type="region of interest" description="Disordered" evidence="10">
    <location>
        <begin position="352"/>
        <end position="373"/>
    </location>
</feature>
<dbReference type="Pfam" id="PF07715">
    <property type="entry name" value="Plug"/>
    <property type="match status" value="1"/>
</dbReference>
<name>A0A545TST1_9GAMM</name>
<dbReference type="PANTHER" id="PTHR30069">
    <property type="entry name" value="TONB-DEPENDENT OUTER MEMBRANE RECEPTOR"/>
    <property type="match status" value="1"/>
</dbReference>
<feature type="domain" description="TonB-dependent receptor-like beta-barrel" evidence="11">
    <location>
        <begin position="428"/>
        <end position="746"/>
    </location>
</feature>
<comment type="similarity">
    <text evidence="8 9">Belongs to the TonB-dependent receptor family.</text>
</comment>
<dbReference type="PROSITE" id="PS52016">
    <property type="entry name" value="TONB_DEPENDENT_REC_3"/>
    <property type="match status" value="1"/>
</dbReference>
<dbReference type="Gene3D" id="2.170.130.10">
    <property type="entry name" value="TonB-dependent receptor, plug domain"/>
    <property type="match status" value="1"/>
</dbReference>
<evidence type="ECO:0000256" key="1">
    <source>
        <dbReference type="ARBA" id="ARBA00004571"/>
    </source>
</evidence>
<evidence type="ECO:0000256" key="4">
    <source>
        <dbReference type="ARBA" id="ARBA00022692"/>
    </source>
</evidence>
<dbReference type="InterPro" id="IPR037066">
    <property type="entry name" value="Plug_dom_sf"/>
</dbReference>
<evidence type="ECO:0000256" key="6">
    <source>
        <dbReference type="ARBA" id="ARBA00023136"/>
    </source>
</evidence>
<dbReference type="PANTHER" id="PTHR30069:SF40">
    <property type="entry name" value="TONB-DEPENDENT RECEPTOR NMB0964-RELATED"/>
    <property type="match status" value="1"/>
</dbReference>
<dbReference type="Proteomes" id="UP000315439">
    <property type="component" value="Unassembled WGS sequence"/>
</dbReference>
<evidence type="ECO:0000256" key="9">
    <source>
        <dbReference type="RuleBase" id="RU003357"/>
    </source>
</evidence>
<dbReference type="Pfam" id="PF13620">
    <property type="entry name" value="CarboxypepD_reg"/>
    <property type="match status" value="1"/>
</dbReference>
<dbReference type="InterPro" id="IPR036942">
    <property type="entry name" value="Beta-barrel_TonB_sf"/>
</dbReference>
<organism evidence="13 14">
    <name type="scientific">Aliikangiella coralliicola</name>
    <dbReference type="NCBI Taxonomy" id="2592383"/>
    <lineage>
        <taxon>Bacteria</taxon>
        <taxon>Pseudomonadati</taxon>
        <taxon>Pseudomonadota</taxon>
        <taxon>Gammaproteobacteria</taxon>
        <taxon>Oceanospirillales</taxon>
        <taxon>Pleioneaceae</taxon>
        <taxon>Aliikangiella</taxon>
    </lineage>
</organism>
<keyword evidence="4 8" id="KW-0812">Transmembrane</keyword>
<keyword evidence="7 8" id="KW-0998">Cell outer membrane</keyword>
<protein>
    <submittedName>
        <fullName evidence="13">TonB-dependent receptor</fullName>
    </submittedName>
</protein>
<dbReference type="Pfam" id="PF00593">
    <property type="entry name" value="TonB_dep_Rec_b-barrel"/>
    <property type="match status" value="1"/>
</dbReference>
<evidence type="ECO:0000256" key="10">
    <source>
        <dbReference type="SAM" id="MobiDB-lite"/>
    </source>
</evidence>
<evidence type="ECO:0000313" key="14">
    <source>
        <dbReference type="Proteomes" id="UP000315439"/>
    </source>
</evidence>
<gene>
    <name evidence="13" type="ORF">FLL46_26565</name>
</gene>
<keyword evidence="3 8" id="KW-1134">Transmembrane beta strand</keyword>
<dbReference type="InterPro" id="IPR000531">
    <property type="entry name" value="Beta-barrel_TonB"/>
</dbReference>
<keyword evidence="5 9" id="KW-0798">TonB box</keyword>
<dbReference type="Gene3D" id="2.60.40.1120">
    <property type="entry name" value="Carboxypeptidase-like, regulatory domain"/>
    <property type="match status" value="1"/>
</dbReference>
<dbReference type="GO" id="GO:0015344">
    <property type="term" value="F:siderophore uptake transmembrane transporter activity"/>
    <property type="evidence" value="ECO:0007669"/>
    <property type="project" value="TreeGrafter"/>
</dbReference>
<evidence type="ECO:0000256" key="5">
    <source>
        <dbReference type="ARBA" id="ARBA00023077"/>
    </source>
</evidence>
<dbReference type="InterPro" id="IPR008969">
    <property type="entry name" value="CarboxyPept-like_regulatory"/>
</dbReference>
<dbReference type="Gene3D" id="2.40.170.20">
    <property type="entry name" value="TonB-dependent receptor, beta-barrel domain"/>
    <property type="match status" value="1"/>
</dbReference>
<keyword evidence="13" id="KW-0675">Receptor</keyword>
<comment type="caution">
    <text evidence="13">The sequence shown here is derived from an EMBL/GenBank/DDBJ whole genome shotgun (WGS) entry which is preliminary data.</text>
</comment>
<keyword evidence="2 8" id="KW-0813">Transport</keyword>
<dbReference type="SUPFAM" id="SSF56935">
    <property type="entry name" value="Porins"/>
    <property type="match status" value="1"/>
</dbReference>